<gene>
    <name evidence="11 13" type="primary">nadD</name>
    <name evidence="13" type="ORF">DRW07_05160</name>
</gene>
<dbReference type="EC" id="2.7.7.18" evidence="11"/>
<dbReference type="UniPathway" id="UPA00253">
    <property type="reaction ID" value="UER00332"/>
</dbReference>
<keyword evidence="4 11" id="KW-0662">Pyridine nucleotide biosynthesis</keyword>
<evidence type="ECO:0000256" key="6">
    <source>
        <dbReference type="ARBA" id="ARBA00022695"/>
    </source>
</evidence>
<dbReference type="GO" id="GO:0005524">
    <property type="term" value="F:ATP binding"/>
    <property type="evidence" value="ECO:0007669"/>
    <property type="project" value="UniProtKB-KW"/>
</dbReference>
<evidence type="ECO:0000256" key="3">
    <source>
        <dbReference type="ARBA" id="ARBA00009014"/>
    </source>
</evidence>
<proteinExistence type="inferred from homology"/>
<comment type="pathway">
    <text evidence="2 11">Cofactor biosynthesis; NAD(+) biosynthesis; deamido-NAD(+) from nicotinate D-ribonucleotide: step 1/1.</text>
</comment>
<comment type="function">
    <text evidence="1 11">Catalyzes the reversible adenylation of nicotinate mononucleotide (NaMN) to nicotinic acid adenine dinucleotide (NaAD).</text>
</comment>
<keyword evidence="9 11" id="KW-0520">NAD</keyword>
<organism evidence="13 14">
    <name type="scientific">Alteromonas sediminis</name>
    <dbReference type="NCBI Taxonomy" id="2259342"/>
    <lineage>
        <taxon>Bacteria</taxon>
        <taxon>Pseudomonadati</taxon>
        <taxon>Pseudomonadota</taxon>
        <taxon>Gammaproteobacteria</taxon>
        <taxon>Alteromonadales</taxon>
        <taxon>Alteromonadaceae</taxon>
        <taxon>Alteromonas/Salinimonas group</taxon>
        <taxon>Alteromonas</taxon>
    </lineage>
</organism>
<dbReference type="CDD" id="cd02165">
    <property type="entry name" value="NMNAT"/>
    <property type="match status" value="1"/>
</dbReference>
<dbReference type="AlphaFoldDB" id="A0A3N5ZBN1"/>
<dbReference type="Gene3D" id="3.40.50.620">
    <property type="entry name" value="HUPs"/>
    <property type="match status" value="1"/>
</dbReference>
<dbReference type="Pfam" id="PF01467">
    <property type="entry name" value="CTP_transf_like"/>
    <property type="match status" value="1"/>
</dbReference>
<accession>A0A3N5ZBN1</accession>
<keyword evidence="14" id="KW-1185">Reference proteome</keyword>
<dbReference type="Proteomes" id="UP000275281">
    <property type="component" value="Unassembled WGS sequence"/>
</dbReference>
<reference evidence="13 14" key="1">
    <citation type="submission" date="2018-11" db="EMBL/GenBank/DDBJ databases">
        <authorList>
            <person name="Ye M.-Q."/>
            <person name="Du Z.-J."/>
        </authorList>
    </citation>
    <scope>NUCLEOTIDE SEQUENCE [LARGE SCALE GENOMIC DNA]</scope>
    <source>
        <strain evidence="13 14">U0105</strain>
    </source>
</reference>
<evidence type="ECO:0000256" key="11">
    <source>
        <dbReference type="HAMAP-Rule" id="MF_00244"/>
    </source>
</evidence>
<dbReference type="PANTHER" id="PTHR39321:SF3">
    <property type="entry name" value="PHOSPHOPANTETHEINE ADENYLYLTRANSFERASE"/>
    <property type="match status" value="1"/>
</dbReference>
<sequence>MLALLGGTFNPPHLGHIHAVRYAARECNIKKVGLMPCKLSPLKTQLPVSDEHRINMLDILCTHYSDNDVTLYVEALELHLPSPSFTVNTLRAIREKLGSDVSLSFFLGDDSLYTLDKWREWESLLNYCHLIVMPRPTPHAHFSNAVQSWLSEHGVKEAGALHQQACGFVYRCSSPPLSVSSSALRAAMTEAPGDKSKWLPSQVQSYIAEHQLYRKI</sequence>
<dbReference type="NCBIfam" id="TIGR00482">
    <property type="entry name" value="nicotinate (nicotinamide) nucleotide adenylyltransferase"/>
    <property type="match status" value="1"/>
</dbReference>
<evidence type="ECO:0000313" key="14">
    <source>
        <dbReference type="Proteomes" id="UP000275281"/>
    </source>
</evidence>
<evidence type="ECO:0000256" key="1">
    <source>
        <dbReference type="ARBA" id="ARBA00002324"/>
    </source>
</evidence>
<keyword evidence="6 11" id="KW-0548">Nucleotidyltransferase</keyword>
<evidence type="ECO:0000256" key="5">
    <source>
        <dbReference type="ARBA" id="ARBA00022679"/>
    </source>
</evidence>
<evidence type="ECO:0000256" key="8">
    <source>
        <dbReference type="ARBA" id="ARBA00022840"/>
    </source>
</evidence>
<dbReference type="OrthoDB" id="5295945at2"/>
<evidence type="ECO:0000256" key="9">
    <source>
        <dbReference type="ARBA" id="ARBA00023027"/>
    </source>
</evidence>
<keyword evidence="5 11" id="KW-0808">Transferase</keyword>
<dbReference type="InterPro" id="IPR004821">
    <property type="entry name" value="Cyt_trans-like"/>
</dbReference>
<evidence type="ECO:0000256" key="7">
    <source>
        <dbReference type="ARBA" id="ARBA00022741"/>
    </source>
</evidence>
<evidence type="ECO:0000313" key="13">
    <source>
        <dbReference type="EMBL" id="RPJ68784.1"/>
    </source>
</evidence>
<feature type="domain" description="Cytidyltransferase-like" evidence="12">
    <location>
        <begin position="4"/>
        <end position="185"/>
    </location>
</feature>
<dbReference type="InterPro" id="IPR014729">
    <property type="entry name" value="Rossmann-like_a/b/a_fold"/>
</dbReference>
<dbReference type="RefSeq" id="WP_124026784.1">
    <property type="nucleotide sequence ID" value="NZ_JBHRSN010000005.1"/>
</dbReference>
<keyword evidence="7 11" id="KW-0547">Nucleotide-binding</keyword>
<dbReference type="HAMAP" id="MF_00244">
    <property type="entry name" value="NaMN_adenylyltr"/>
    <property type="match status" value="1"/>
</dbReference>
<comment type="similarity">
    <text evidence="3 11">Belongs to the NadD family.</text>
</comment>
<dbReference type="NCBIfam" id="TIGR00125">
    <property type="entry name" value="cyt_tran_rel"/>
    <property type="match status" value="1"/>
</dbReference>
<dbReference type="InterPro" id="IPR005248">
    <property type="entry name" value="NadD/NMNAT"/>
</dbReference>
<dbReference type="SUPFAM" id="SSF52374">
    <property type="entry name" value="Nucleotidylyl transferase"/>
    <property type="match status" value="1"/>
</dbReference>
<keyword evidence="8 11" id="KW-0067">ATP-binding</keyword>
<evidence type="ECO:0000256" key="4">
    <source>
        <dbReference type="ARBA" id="ARBA00022642"/>
    </source>
</evidence>
<comment type="caution">
    <text evidence="13">The sequence shown here is derived from an EMBL/GenBank/DDBJ whole genome shotgun (WGS) entry which is preliminary data.</text>
</comment>
<dbReference type="GO" id="GO:0004515">
    <property type="term" value="F:nicotinate-nucleotide adenylyltransferase activity"/>
    <property type="evidence" value="ECO:0007669"/>
    <property type="project" value="UniProtKB-UniRule"/>
</dbReference>
<evidence type="ECO:0000256" key="10">
    <source>
        <dbReference type="ARBA" id="ARBA00048721"/>
    </source>
</evidence>
<protein>
    <recommendedName>
        <fullName evidence="11">Probable nicotinate-nucleotide adenylyltransferase</fullName>
        <ecNumber evidence="11">2.7.7.18</ecNumber>
    </recommendedName>
    <alternativeName>
        <fullName evidence="11">Deamido-NAD(+) diphosphorylase</fullName>
    </alternativeName>
    <alternativeName>
        <fullName evidence="11">Deamido-NAD(+) pyrophosphorylase</fullName>
    </alternativeName>
    <alternativeName>
        <fullName evidence="11">Nicotinate mononucleotide adenylyltransferase</fullName>
        <shortName evidence="11">NaMN adenylyltransferase</shortName>
    </alternativeName>
</protein>
<dbReference type="EMBL" id="RPOK01000001">
    <property type="protein sequence ID" value="RPJ68784.1"/>
    <property type="molecule type" value="Genomic_DNA"/>
</dbReference>
<comment type="catalytic activity">
    <reaction evidence="10 11">
        <text>nicotinate beta-D-ribonucleotide + ATP + H(+) = deamido-NAD(+) + diphosphate</text>
        <dbReference type="Rhea" id="RHEA:22860"/>
        <dbReference type="ChEBI" id="CHEBI:15378"/>
        <dbReference type="ChEBI" id="CHEBI:30616"/>
        <dbReference type="ChEBI" id="CHEBI:33019"/>
        <dbReference type="ChEBI" id="CHEBI:57502"/>
        <dbReference type="ChEBI" id="CHEBI:58437"/>
        <dbReference type="EC" id="2.7.7.18"/>
    </reaction>
</comment>
<dbReference type="GO" id="GO:0009435">
    <property type="term" value="P:NAD+ biosynthetic process"/>
    <property type="evidence" value="ECO:0007669"/>
    <property type="project" value="UniProtKB-UniRule"/>
</dbReference>
<name>A0A3N5ZBN1_9ALTE</name>
<evidence type="ECO:0000259" key="12">
    <source>
        <dbReference type="Pfam" id="PF01467"/>
    </source>
</evidence>
<dbReference type="PANTHER" id="PTHR39321">
    <property type="entry name" value="NICOTINATE-NUCLEOTIDE ADENYLYLTRANSFERASE-RELATED"/>
    <property type="match status" value="1"/>
</dbReference>
<evidence type="ECO:0000256" key="2">
    <source>
        <dbReference type="ARBA" id="ARBA00005019"/>
    </source>
</evidence>